<gene>
    <name evidence="2" type="primary">LOC110784677</name>
</gene>
<reference evidence="1" key="1">
    <citation type="journal article" date="2021" name="Nat. Commun.">
        <title>Genomic analyses provide insights into spinach domestication and the genetic basis of agronomic traits.</title>
        <authorList>
            <person name="Cai X."/>
            <person name="Sun X."/>
            <person name="Xu C."/>
            <person name="Sun H."/>
            <person name="Wang X."/>
            <person name="Ge C."/>
            <person name="Zhang Z."/>
            <person name="Wang Q."/>
            <person name="Fei Z."/>
            <person name="Jiao C."/>
            <person name="Wang Q."/>
        </authorList>
    </citation>
    <scope>NUCLEOTIDE SEQUENCE [LARGE SCALE GENOMIC DNA]</scope>
    <source>
        <strain evidence="1">cv. Varoflay</strain>
    </source>
</reference>
<dbReference type="KEGG" id="soe:110784677"/>
<dbReference type="RefSeq" id="XP_021844825.2">
    <property type="nucleotide sequence ID" value="XM_021989133.2"/>
</dbReference>
<keyword evidence="1" id="KW-1185">Reference proteome</keyword>
<dbReference type="Proteomes" id="UP000813463">
    <property type="component" value="Chromosome 4"/>
</dbReference>
<evidence type="ECO:0000313" key="2">
    <source>
        <dbReference type="RefSeq" id="XP_021844825.2"/>
    </source>
</evidence>
<accession>A0A9R0JRW0</accession>
<name>A0A9R0JRW0_SPIOL</name>
<reference evidence="2" key="2">
    <citation type="submission" date="2025-08" db="UniProtKB">
        <authorList>
            <consortium name="RefSeq"/>
        </authorList>
    </citation>
    <scope>IDENTIFICATION</scope>
    <source>
        <tissue evidence="2">Leaf</tissue>
    </source>
</reference>
<organism evidence="1 2">
    <name type="scientific">Spinacia oleracea</name>
    <name type="common">Spinach</name>
    <dbReference type="NCBI Taxonomy" id="3562"/>
    <lineage>
        <taxon>Eukaryota</taxon>
        <taxon>Viridiplantae</taxon>
        <taxon>Streptophyta</taxon>
        <taxon>Embryophyta</taxon>
        <taxon>Tracheophyta</taxon>
        <taxon>Spermatophyta</taxon>
        <taxon>Magnoliopsida</taxon>
        <taxon>eudicotyledons</taxon>
        <taxon>Gunneridae</taxon>
        <taxon>Pentapetalae</taxon>
        <taxon>Caryophyllales</taxon>
        <taxon>Chenopodiaceae</taxon>
        <taxon>Chenopodioideae</taxon>
        <taxon>Anserineae</taxon>
        <taxon>Spinacia</taxon>
    </lineage>
</organism>
<dbReference type="PANTHER" id="PTHR34835">
    <property type="entry name" value="OS07G0283600 PROTEIN-RELATED"/>
    <property type="match status" value="1"/>
</dbReference>
<proteinExistence type="predicted"/>
<evidence type="ECO:0000313" key="1">
    <source>
        <dbReference type="Proteomes" id="UP000813463"/>
    </source>
</evidence>
<dbReference type="AlphaFoldDB" id="A0A9R0JRW0"/>
<protein>
    <recommendedName>
        <fullName evidence="3">Aminotransferase-like plant mobile domain-containing protein</fullName>
    </recommendedName>
</protein>
<evidence type="ECO:0008006" key="3">
    <source>
        <dbReference type="Google" id="ProtNLM"/>
    </source>
</evidence>
<dbReference type="GeneID" id="110784677"/>
<sequence>MWVREAGFQSLLDPKFLQVDRFFLSWLSGRWDPDTQLLRIRDDYEIKIDEEMVGRIFGLQFSSNLLEIEDPCAKDTEYLKIKSKYSNKWGIGHGTVLDKLEKHKSKREKFLRDFILYSFGCLFCAVLNNYISPSLCWLLKQRYLLDNPLKWNWAHYVLKVMKSEHKNGGNKAGVKGGALVLMIAYLDRMNLGDKVQIWDIEFARLGMWQQPDLDYAIGKDTCEGGYVVAEVVRTIDF</sequence>